<reference evidence="1" key="1">
    <citation type="submission" date="2020-03" db="EMBL/GenBank/DDBJ databases">
        <authorList>
            <person name="Weist P."/>
        </authorList>
    </citation>
    <scope>NUCLEOTIDE SEQUENCE</scope>
</reference>
<comment type="caution">
    <text evidence="1">The sequence shown here is derived from an EMBL/GenBank/DDBJ whole genome shotgun (WGS) entry which is preliminary data.</text>
</comment>
<sequence length="159" mass="17731">MASTGLAPPPGAFLHELDQRSVLGVQGCLARFQHKVHKEIDGLLFIPLPFAKRFQDVLAERGAQLKLIVECVKVTGGHEPFASHVSCMTWFHHTGRLHQEVGSCVFRGSHSRTLQERDGIFPGSVMTPQSNTAALCRRLSIVGNFQLMWERTSPTCWRP</sequence>
<keyword evidence="2" id="KW-1185">Reference proteome</keyword>
<evidence type="ECO:0000313" key="1">
    <source>
        <dbReference type="EMBL" id="CAB1459692.1"/>
    </source>
</evidence>
<proteinExistence type="predicted"/>
<evidence type="ECO:0000313" key="2">
    <source>
        <dbReference type="Proteomes" id="UP001153269"/>
    </source>
</evidence>
<dbReference type="AlphaFoldDB" id="A0A9N7ZE07"/>
<dbReference type="EMBL" id="CADEAL010004444">
    <property type="protein sequence ID" value="CAB1459692.1"/>
    <property type="molecule type" value="Genomic_DNA"/>
</dbReference>
<protein>
    <submittedName>
        <fullName evidence="1">Uncharacterized protein</fullName>
    </submittedName>
</protein>
<organism evidence="1 2">
    <name type="scientific">Pleuronectes platessa</name>
    <name type="common">European plaice</name>
    <dbReference type="NCBI Taxonomy" id="8262"/>
    <lineage>
        <taxon>Eukaryota</taxon>
        <taxon>Metazoa</taxon>
        <taxon>Chordata</taxon>
        <taxon>Craniata</taxon>
        <taxon>Vertebrata</taxon>
        <taxon>Euteleostomi</taxon>
        <taxon>Actinopterygii</taxon>
        <taxon>Neopterygii</taxon>
        <taxon>Teleostei</taxon>
        <taxon>Neoteleostei</taxon>
        <taxon>Acanthomorphata</taxon>
        <taxon>Carangaria</taxon>
        <taxon>Pleuronectiformes</taxon>
        <taxon>Pleuronectoidei</taxon>
        <taxon>Pleuronectidae</taxon>
        <taxon>Pleuronectes</taxon>
    </lineage>
</organism>
<gene>
    <name evidence="1" type="ORF">PLEPLA_LOCUS47529</name>
</gene>
<accession>A0A9N7ZE07</accession>
<dbReference type="Proteomes" id="UP001153269">
    <property type="component" value="Unassembled WGS sequence"/>
</dbReference>
<name>A0A9N7ZE07_PLEPL</name>